<comment type="caution">
    <text evidence="1">The sequence shown here is derived from an EMBL/GenBank/DDBJ whole genome shotgun (WGS) entry which is preliminary data.</text>
</comment>
<reference evidence="1 2" key="1">
    <citation type="submission" date="2020-06" db="EMBL/GenBank/DDBJ databases">
        <title>Taxonomy, biology and ecology of Rhodococcus bacteria occurring in California pistachio and other woody hosts as revealed by genome sequence analyses.</title>
        <authorList>
            <person name="Gai Y."/>
            <person name="Riely B."/>
        </authorList>
    </citation>
    <scope>NUCLEOTIDE SEQUENCE [LARGE SCALE GENOMIC DNA]</scope>
    <source>
        <strain evidence="1 2">BP-284</strain>
    </source>
</reference>
<keyword evidence="2" id="KW-1185">Reference proteome</keyword>
<organism evidence="1 2">
    <name type="scientific">Rhodococcoides kroppenstedtii</name>
    <dbReference type="NCBI Taxonomy" id="293050"/>
    <lineage>
        <taxon>Bacteria</taxon>
        <taxon>Bacillati</taxon>
        <taxon>Actinomycetota</taxon>
        <taxon>Actinomycetes</taxon>
        <taxon>Mycobacteriales</taxon>
        <taxon>Nocardiaceae</taxon>
        <taxon>Rhodococcoides</taxon>
    </lineage>
</organism>
<proteinExistence type="predicted"/>
<evidence type="ECO:0000313" key="2">
    <source>
        <dbReference type="Proteomes" id="UP001520140"/>
    </source>
</evidence>
<protein>
    <recommendedName>
        <fullName evidence="3">Cold shock protein, CspA family</fullName>
    </recommendedName>
</protein>
<dbReference type="RefSeq" id="WP_068099956.1">
    <property type="nucleotide sequence ID" value="NZ_JABUKE010000023.1"/>
</dbReference>
<sequence>MTSTGVIAMWGDEGWGVVESPDTPGGCWVHFGHLWAITLPPTRRNESIHISRTGVPDPIAGETVDFEWERVRQDGYDYRAVSVRPRRSGPTTTIRWEYGSDRHPGVVFRTVARPESLEADG</sequence>
<gene>
    <name evidence="1" type="ORF">HQ605_17210</name>
</gene>
<dbReference type="EMBL" id="JABUKG010000022">
    <property type="protein sequence ID" value="MBY6322566.1"/>
    <property type="molecule type" value="Genomic_DNA"/>
</dbReference>
<evidence type="ECO:0000313" key="1">
    <source>
        <dbReference type="EMBL" id="MBY6322566.1"/>
    </source>
</evidence>
<evidence type="ECO:0008006" key="3">
    <source>
        <dbReference type="Google" id="ProtNLM"/>
    </source>
</evidence>
<dbReference type="Proteomes" id="UP001520140">
    <property type="component" value="Unassembled WGS sequence"/>
</dbReference>
<name>A0ABS7NX90_9NOCA</name>
<accession>A0ABS7NX90</accession>